<evidence type="ECO:0000313" key="2">
    <source>
        <dbReference type="EMBL" id="GEU73241.1"/>
    </source>
</evidence>
<gene>
    <name evidence="2" type="ORF">Tci_045219</name>
</gene>
<organism evidence="2">
    <name type="scientific">Tanacetum cinerariifolium</name>
    <name type="common">Dalmatian daisy</name>
    <name type="synonym">Chrysanthemum cinerariifolium</name>
    <dbReference type="NCBI Taxonomy" id="118510"/>
    <lineage>
        <taxon>Eukaryota</taxon>
        <taxon>Viridiplantae</taxon>
        <taxon>Streptophyta</taxon>
        <taxon>Embryophyta</taxon>
        <taxon>Tracheophyta</taxon>
        <taxon>Spermatophyta</taxon>
        <taxon>Magnoliopsida</taxon>
        <taxon>eudicotyledons</taxon>
        <taxon>Gunneridae</taxon>
        <taxon>Pentapetalae</taxon>
        <taxon>asterids</taxon>
        <taxon>campanulids</taxon>
        <taxon>Asterales</taxon>
        <taxon>Asteraceae</taxon>
        <taxon>Asteroideae</taxon>
        <taxon>Anthemideae</taxon>
        <taxon>Anthemidinae</taxon>
        <taxon>Tanacetum</taxon>
    </lineage>
</organism>
<proteinExistence type="predicted"/>
<accession>A0A6L2MGY6</accession>
<feature type="compositionally biased region" description="Basic and acidic residues" evidence="1">
    <location>
        <begin position="97"/>
        <end position="134"/>
    </location>
</feature>
<sequence>MESDDTEVVDFSIASPQKDDDEITLAKILTNIKKSATKDKARIAQENLAQVEQWDDVKAHIQADEDLAQRMLEEERESLSIEKSEGQIPDSKAGEGSSKEGKSLKILAKEELGQEQQKKQKSLVKERFNSSNPTKDKEITLWIELKRLFEPDGDDAL</sequence>
<feature type="compositionally biased region" description="Basic and acidic residues" evidence="1">
    <location>
        <begin position="68"/>
        <end position="85"/>
    </location>
</feature>
<dbReference type="EMBL" id="BKCJ010006649">
    <property type="protein sequence ID" value="GEU73241.1"/>
    <property type="molecule type" value="Genomic_DNA"/>
</dbReference>
<dbReference type="AlphaFoldDB" id="A0A6L2MGY6"/>
<feature type="region of interest" description="Disordered" evidence="1">
    <location>
        <begin position="68"/>
        <end position="134"/>
    </location>
</feature>
<name>A0A6L2MGY6_TANCI</name>
<evidence type="ECO:0000256" key="1">
    <source>
        <dbReference type="SAM" id="MobiDB-lite"/>
    </source>
</evidence>
<comment type="caution">
    <text evidence="2">The sequence shown here is derived from an EMBL/GenBank/DDBJ whole genome shotgun (WGS) entry which is preliminary data.</text>
</comment>
<reference evidence="2" key="1">
    <citation type="journal article" date="2019" name="Sci. Rep.">
        <title>Draft genome of Tanacetum cinerariifolium, the natural source of mosquito coil.</title>
        <authorList>
            <person name="Yamashiro T."/>
            <person name="Shiraishi A."/>
            <person name="Satake H."/>
            <person name="Nakayama K."/>
        </authorList>
    </citation>
    <scope>NUCLEOTIDE SEQUENCE</scope>
</reference>
<protein>
    <submittedName>
        <fullName evidence="2">Uncharacterized protein</fullName>
    </submittedName>
</protein>